<dbReference type="PANTHER" id="PTHR11461">
    <property type="entry name" value="SERINE PROTEASE INHIBITOR, SERPIN"/>
    <property type="match status" value="1"/>
</dbReference>
<name>A0A847ESK4_9BACT</name>
<gene>
    <name evidence="3" type="ORF">GX618_00695</name>
</gene>
<dbReference type="InterPro" id="IPR000215">
    <property type="entry name" value="Serpin_fam"/>
</dbReference>
<dbReference type="PANTHER" id="PTHR11461:SF211">
    <property type="entry name" value="GH10112P-RELATED"/>
    <property type="match status" value="1"/>
</dbReference>
<feature type="domain" description="Serpin" evidence="2">
    <location>
        <begin position="66"/>
        <end position="425"/>
    </location>
</feature>
<dbReference type="Pfam" id="PF00079">
    <property type="entry name" value="Serpin"/>
    <property type="match status" value="1"/>
</dbReference>
<evidence type="ECO:0000259" key="2">
    <source>
        <dbReference type="SMART" id="SM00093"/>
    </source>
</evidence>
<dbReference type="InterPro" id="IPR042178">
    <property type="entry name" value="Serpin_sf_1"/>
</dbReference>
<protein>
    <submittedName>
        <fullName evidence="3">Serpin family protein</fullName>
    </submittedName>
</protein>
<dbReference type="InterPro" id="IPR036186">
    <property type="entry name" value="Serpin_sf"/>
</dbReference>
<dbReference type="EMBL" id="JAAZAL010000024">
    <property type="protein sequence ID" value="NLE30779.1"/>
    <property type="molecule type" value="Genomic_DNA"/>
</dbReference>
<proteinExistence type="inferred from homology"/>
<dbReference type="Proteomes" id="UP000554004">
    <property type="component" value="Unassembled WGS sequence"/>
</dbReference>
<dbReference type="CDD" id="cd19588">
    <property type="entry name" value="serpin_miropin-like"/>
    <property type="match status" value="1"/>
</dbReference>
<dbReference type="Gene3D" id="3.30.497.10">
    <property type="entry name" value="Antithrombin, subunit I, domain 2"/>
    <property type="match status" value="1"/>
</dbReference>
<dbReference type="AlphaFoldDB" id="A0A847ESK4"/>
<reference evidence="3 4" key="1">
    <citation type="journal article" date="2020" name="Biotechnol. Biofuels">
        <title>New insights from the biogas microbiome by comprehensive genome-resolved metagenomics of nearly 1600 species originating from multiple anaerobic digesters.</title>
        <authorList>
            <person name="Campanaro S."/>
            <person name="Treu L."/>
            <person name="Rodriguez-R L.M."/>
            <person name="Kovalovszki A."/>
            <person name="Ziels R.M."/>
            <person name="Maus I."/>
            <person name="Zhu X."/>
            <person name="Kougias P.G."/>
            <person name="Basile A."/>
            <person name="Luo G."/>
            <person name="Schluter A."/>
            <person name="Konstantinidis K.T."/>
            <person name="Angelidaki I."/>
        </authorList>
    </citation>
    <scope>NUCLEOTIDE SEQUENCE [LARGE SCALE GENOMIC DNA]</scope>
    <source>
        <strain evidence="3">AS06rmzACSIP_421</strain>
    </source>
</reference>
<evidence type="ECO:0000313" key="4">
    <source>
        <dbReference type="Proteomes" id="UP000554004"/>
    </source>
</evidence>
<evidence type="ECO:0000313" key="3">
    <source>
        <dbReference type="EMBL" id="NLE30779.1"/>
    </source>
</evidence>
<dbReference type="GO" id="GO:0004867">
    <property type="term" value="F:serine-type endopeptidase inhibitor activity"/>
    <property type="evidence" value="ECO:0007669"/>
    <property type="project" value="InterPro"/>
</dbReference>
<dbReference type="InterPro" id="IPR023796">
    <property type="entry name" value="Serpin_dom"/>
</dbReference>
<dbReference type="InterPro" id="IPR042185">
    <property type="entry name" value="Serpin_sf_2"/>
</dbReference>
<accession>A0A847ESK4</accession>
<comment type="caution">
    <text evidence="3">The sequence shown here is derived from an EMBL/GenBank/DDBJ whole genome shotgun (WGS) entry which is preliminary data.</text>
</comment>
<comment type="similarity">
    <text evidence="1">Belongs to the serpin family.</text>
</comment>
<dbReference type="Gene3D" id="2.30.39.10">
    <property type="entry name" value="Alpha-1-antitrypsin, domain 1"/>
    <property type="match status" value="1"/>
</dbReference>
<dbReference type="SUPFAM" id="SSF56574">
    <property type="entry name" value="Serpins"/>
    <property type="match status" value="1"/>
</dbReference>
<sequence>MFKSNPLIPKLFILIIVLLSVNGFLLVKSIELSKKIEEEKINDNPITEENEIDDPIDINSQDGFDINIFKEVVNISKQENKVISPLSIKIAMAMASEGAFESTLEEIRKVVGLEEGSNIEYKKLLDSISNQDEITFEIANSTWARQGLTFKQEFQNTLEQYYMSEAKVLDFNNPSSKDVINSWVKNKTNNKIDSIINSISPKDIMFLINAIYFNADWKEQFEKELTTEEDFTLVNGSKKKVEMMNKSFDSINYQEGSEIQAIELPYGENGRFVMRVYLPNEKTDITDFVSNITMEKYNSWKKNFSIKEGSLSLPKFKSEYSDSMKDALINLGVIDAFDSQKANFERMISLTDANVYISDVVHKTYIDVSEKGTEAAAVTMVGMELTSMPMDPEEKFKMIVDRPFFFTIEDTIEDIIIFMGIILNPQE</sequence>
<organism evidence="3 4">
    <name type="scientific">Candidatus Dojkabacteria bacterium</name>
    <dbReference type="NCBI Taxonomy" id="2099670"/>
    <lineage>
        <taxon>Bacteria</taxon>
        <taxon>Candidatus Dojkabacteria</taxon>
    </lineage>
</organism>
<dbReference type="GO" id="GO:0005615">
    <property type="term" value="C:extracellular space"/>
    <property type="evidence" value="ECO:0007669"/>
    <property type="project" value="InterPro"/>
</dbReference>
<dbReference type="SMART" id="SM00093">
    <property type="entry name" value="SERPIN"/>
    <property type="match status" value="1"/>
</dbReference>
<evidence type="ECO:0000256" key="1">
    <source>
        <dbReference type="RuleBase" id="RU000411"/>
    </source>
</evidence>